<keyword evidence="6 8" id="KW-0472">Membrane</keyword>
<keyword evidence="14" id="KW-1185">Reference proteome</keyword>
<reference evidence="13 14" key="1">
    <citation type="submission" date="2020-08" db="EMBL/GenBank/DDBJ databases">
        <title>Genomic Encyclopedia of Type Strains, Phase IV (KMG-IV): sequencing the most valuable type-strain genomes for metagenomic binning, comparative biology and taxonomic classification.</title>
        <authorList>
            <person name="Goeker M."/>
        </authorList>
    </citation>
    <scope>NUCLEOTIDE SEQUENCE [LARGE SCALE GENOMIC DNA]</scope>
    <source>
        <strain evidence="13 14">DSM 21793</strain>
    </source>
</reference>
<dbReference type="InterPro" id="IPR012910">
    <property type="entry name" value="Plug_dom"/>
</dbReference>
<dbReference type="InterPro" id="IPR000531">
    <property type="entry name" value="Beta-barrel_TonB"/>
</dbReference>
<evidence type="ECO:0000313" key="13">
    <source>
        <dbReference type="EMBL" id="MBB3892044.1"/>
    </source>
</evidence>
<feature type="domain" description="TonB-dependent receptor plug" evidence="12">
    <location>
        <begin position="52"/>
        <end position="161"/>
    </location>
</feature>
<dbReference type="AlphaFoldDB" id="A0A840A171"/>
<evidence type="ECO:0000256" key="9">
    <source>
        <dbReference type="RuleBase" id="RU003357"/>
    </source>
</evidence>
<evidence type="ECO:0000259" key="12">
    <source>
        <dbReference type="Pfam" id="PF07715"/>
    </source>
</evidence>
<dbReference type="SUPFAM" id="SSF56935">
    <property type="entry name" value="Porins"/>
    <property type="match status" value="1"/>
</dbReference>
<evidence type="ECO:0000256" key="1">
    <source>
        <dbReference type="ARBA" id="ARBA00004571"/>
    </source>
</evidence>
<dbReference type="Gene3D" id="2.170.130.10">
    <property type="entry name" value="TonB-dependent receptor, plug domain"/>
    <property type="match status" value="1"/>
</dbReference>
<evidence type="ECO:0000256" key="8">
    <source>
        <dbReference type="PROSITE-ProRule" id="PRU01360"/>
    </source>
</evidence>
<gene>
    <name evidence="13" type="ORF">GGQ61_002772</name>
</gene>
<evidence type="ECO:0000256" key="4">
    <source>
        <dbReference type="ARBA" id="ARBA00022692"/>
    </source>
</evidence>
<comment type="similarity">
    <text evidence="8 9">Belongs to the TonB-dependent receptor family.</text>
</comment>
<feature type="domain" description="TonB-dependent receptor-like beta-barrel" evidence="11">
    <location>
        <begin position="405"/>
        <end position="950"/>
    </location>
</feature>
<feature type="chain" id="PRO_5032523407" evidence="10">
    <location>
        <begin position="23"/>
        <end position="986"/>
    </location>
</feature>
<dbReference type="PANTHER" id="PTHR47234">
    <property type="match status" value="1"/>
</dbReference>
<keyword evidence="5 9" id="KW-0798">TonB box</keyword>
<keyword evidence="7 8" id="KW-0998">Cell outer membrane</keyword>
<dbReference type="EMBL" id="JACIDK010000003">
    <property type="protein sequence ID" value="MBB3892044.1"/>
    <property type="molecule type" value="Genomic_DNA"/>
</dbReference>
<dbReference type="InterPro" id="IPR037066">
    <property type="entry name" value="Plug_dom_sf"/>
</dbReference>
<evidence type="ECO:0000256" key="10">
    <source>
        <dbReference type="SAM" id="SignalP"/>
    </source>
</evidence>
<dbReference type="InterPro" id="IPR039426">
    <property type="entry name" value="TonB-dep_rcpt-like"/>
</dbReference>
<keyword evidence="4 8" id="KW-0812">Transmembrane</keyword>
<dbReference type="PROSITE" id="PS52016">
    <property type="entry name" value="TONB_DEPENDENT_REC_3"/>
    <property type="match status" value="1"/>
</dbReference>
<comment type="subcellular location">
    <subcellularLocation>
        <location evidence="1 8">Cell outer membrane</location>
        <topology evidence="1 8">Multi-pass membrane protein</topology>
    </subcellularLocation>
</comment>
<dbReference type="Pfam" id="PF00593">
    <property type="entry name" value="TonB_dep_Rec_b-barrel"/>
    <property type="match status" value="1"/>
</dbReference>
<proteinExistence type="inferred from homology"/>
<comment type="caution">
    <text evidence="13">The sequence shown here is derived from an EMBL/GenBank/DDBJ whole genome shotgun (WGS) entry which is preliminary data.</text>
</comment>
<evidence type="ECO:0000313" key="14">
    <source>
        <dbReference type="Proteomes" id="UP000530564"/>
    </source>
</evidence>
<keyword evidence="2 8" id="KW-0813">Transport</keyword>
<name>A0A840A171_9CAUL</name>
<feature type="signal peptide" evidence="10">
    <location>
        <begin position="1"/>
        <end position="22"/>
    </location>
</feature>
<evidence type="ECO:0000256" key="7">
    <source>
        <dbReference type="ARBA" id="ARBA00023237"/>
    </source>
</evidence>
<evidence type="ECO:0000256" key="3">
    <source>
        <dbReference type="ARBA" id="ARBA00022452"/>
    </source>
</evidence>
<organism evidence="13 14">
    <name type="scientific">Phenylobacterium haematophilum</name>
    <dbReference type="NCBI Taxonomy" id="98513"/>
    <lineage>
        <taxon>Bacteria</taxon>
        <taxon>Pseudomonadati</taxon>
        <taxon>Pseudomonadota</taxon>
        <taxon>Alphaproteobacteria</taxon>
        <taxon>Caulobacterales</taxon>
        <taxon>Caulobacteraceae</taxon>
        <taxon>Phenylobacterium</taxon>
    </lineage>
</organism>
<dbReference type="RefSeq" id="WP_183773660.1">
    <property type="nucleotide sequence ID" value="NZ_JACIDK010000003.1"/>
</dbReference>
<keyword evidence="3 8" id="KW-1134">Transmembrane beta strand</keyword>
<evidence type="ECO:0000256" key="5">
    <source>
        <dbReference type="ARBA" id="ARBA00023077"/>
    </source>
</evidence>
<dbReference type="Pfam" id="PF07715">
    <property type="entry name" value="Plug"/>
    <property type="match status" value="1"/>
</dbReference>
<dbReference type="Gene3D" id="2.40.170.20">
    <property type="entry name" value="TonB-dependent receptor, beta-barrel domain"/>
    <property type="match status" value="1"/>
</dbReference>
<evidence type="ECO:0000259" key="11">
    <source>
        <dbReference type="Pfam" id="PF00593"/>
    </source>
</evidence>
<keyword evidence="13" id="KW-0675">Receptor</keyword>
<dbReference type="InterPro" id="IPR036942">
    <property type="entry name" value="Beta-barrel_TonB_sf"/>
</dbReference>
<dbReference type="GO" id="GO:0009279">
    <property type="term" value="C:cell outer membrane"/>
    <property type="evidence" value="ECO:0007669"/>
    <property type="project" value="UniProtKB-SubCell"/>
</dbReference>
<sequence>MISKRSGLLCASALASVMAIHAAPAAAQDTEVSEVVITGSRIARQDYVSESPIVTLGQDRITQAGMVTVENTLNQLPQFVPSNGAGTNTTNFVSTPGQAYANLRGLGPTRTLVLVDGRRMVSGNPNAVVDLNTIPTFLIDSVETITGGASAVYGSDAIAGVVNFKLKKDFEGLVIDAQLGSTTRNDAGQQSFSIGYGHNFAEGRGNISAGVSYDRREGLVASDRDWAAIGYSVLTTGLVPSGAATIPDGRFDPSSNAGGAANLPTQAAMDAVLAKYGLAPGSVARGANLSFNADGTLFSTSPVRNYRGDQMPGFDPSSYTFNSADYRYLNLPLDRWSFYAAGRYDLTDSIEAYGTVSYTTYDVSRQLGPASASDGAFPGPDIVAPTTNPFIPADLRTLLASRANPTAAFYPRRAFTEVGGRLSNNTYETFQVVAGLRGDVGFKDWKWDAYAAYGEMNHTENQHGNVSRAAMRELTFAPDGGVAICGGFNIFGAGKVSPGCAAYIAREVTNDTKIHQTVLEGFVTGSVFELPAGAVKFSAGAQYRKDEVGYSPDLLLQGPDIVGFNPAVPISGDISSTEAYAELLVPILAQAPFAYSLDVSLGGRIADYNTTGTINAYKADFTWRPVESLMVRGGYQRAVRAPNVAELFSPQSLGFSGIGTPGLATTAGDPCDVRSSFRNGASAAAVRALCVAQGVSTGIVDTFQQASTQVEILGGGNPDLSEEKSDSFTLGAVWTPKLDAPLLRRFSVSLDYYKIELEDVIGTLTVQTIVGECFNTGGANPTFDNSSFYCQQFNRIANGNITGVLTTQVNLAAWKTSGYDAQIDWGFDLADLGLPDGAGALDFNLVVSHLENFEKQARPGAPFLQSGGTIGGDLSGGAYPEWKSAMSATYSVGPAKVTLRWRHIDAMTDFRNVPVLSPTAVNTPDYDLFDLTGTWRFDERITMRAGVNNIGDEDPPFYTSYSNSNTDPSTYDVLGRRFFVGLTARF</sequence>
<keyword evidence="10" id="KW-0732">Signal</keyword>
<protein>
    <submittedName>
        <fullName evidence="13">Outer membrane receptor protein involved in Fe transport</fullName>
    </submittedName>
</protein>
<evidence type="ECO:0000256" key="2">
    <source>
        <dbReference type="ARBA" id="ARBA00022448"/>
    </source>
</evidence>
<accession>A0A840A171</accession>
<dbReference type="Proteomes" id="UP000530564">
    <property type="component" value="Unassembled WGS sequence"/>
</dbReference>
<dbReference type="PANTHER" id="PTHR47234:SF2">
    <property type="entry name" value="TONB-DEPENDENT RECEPTOR"/>
    <property type="match status" value="1"/>
</dbReference>
<evidence type="ECO:0000256" key="6">
    <source>
        <dbReference type="ARBA" id="ARBA00023136"/>
    </source>
</evidence>